<dbReference type="InterPro" id="IPR001387">
    <property type="entry name" value="Cro/C1-type_HTH"/>
</dbReference>
<dbReference type="PROSITE" id="PS50943">
    <property type="entry name" value="HTH_CROC1"/>
    <property type="match status" value="1"/>
</dbReference>
<dbReference type="GO" id="GO:0003677">
    <property type="term" value="F:DNA binding"/>
    <property type="evidence" value="ECO:0007669"/>
    <property type="project" value="InterPro"/>
</dbReference>
<protein>
    <submittedName>
        <fullName evidence="2">Repressor protein CI</fullName>
    </submittedName>
</protein>
<name>A0A8S5LM54_9CAUD</name>
<feature type="domain" description="HTH cro/C1-type" evidence="1">
    <location>
        <begin position="14"/>
        <end position="68"/>
    </location>
</feature>
<evidence type="ECO:0000259" key="1">
    <source>
        <dbReference type="PROSITE" id="PS50943"/>
    </source>
</evidence>
<dbReference type="InterPro" id="IPR010982">
    <property type="entry name" value="Lambda_DNA-bd_dom_sf"/>
</dbReference>
<reference evidence="2" key="1">
    <citation type="journal article" date="2021" name="Proc. Natl. Acad. Sci. U.S.A.">
        <title>A Catalog of Tens of Thousands of Viruses from Human Metagenomes Reveals Hidden Associations with Chronic Diseases.</title>
        <authorList>
            <person name="Tisza M.J."/>
            <person name="Buck C.B."/>
        </authorList>
    </citation>
    <scope>NUCLEOTIDE SEQUENCE</scope>
    <source>
        <strain evidence="2">CtkyH28</strain>
    </source>
</reference>
<proteinExistence type="predicted"/>
<dbReference type="Gene3D" id="1.10.260.40">
    <property type="entry name" value="lambda repressor-like DNA-binding domains"/>
    <property type="match status" value="1"/>
</dbReference>
<organism evidence="2">
    <name type="scientific">Siphoviridae sp. ctkyH28</name>
    <dbReference type="NCBI Taxonomy" id="2827585"/>
    <lineage>
        <taxon>Viruses</taxon>
        <taxon>Duplodnaviria</taxon>
        <taxon>Heunggongvirae</taxon>
        <taxon>Uroviricota</taxon>
        <taxon>Caudoviricetes</taxon>
    </lineage>
</organism>
<accession>A0A8S5LM54</accession>
<dbReference type="EMBL" id="BK015877">
    <property type="protein sequence ID" value="DAD71172.1"/>
    <property type="molecule type" value="Genomic_DNA"/>
</dbReference>
<dbReference type="Pfam" id="PF13443">
    <property type="entry name" value="HTH_26"/>
    <property type="match status" value="1"/>
</dbReference>
<dbReference type="SUPFAM" id="SSF47413">
    <property type="entry name" value="lambda repressor-like DNA-binding domains"/>
    <property type="match status" value="1"/>
</dbReference>
<dbReference type="CDD" id="cd00093">
    <property type="entry name" value="HTH_XRE"/>
    <property type="match status" value="1"/>
</dbReference>
<evidence type="ECO:0000313" key="2">
    <source>
        <dbReference type="EMBL" id="DAD71172.1"/>
    </source>
</evidence>
<sequence>MAQSDSKEIMARNIRKYMDVRGISNQKLCDDLNIKYTTFVDWINAKTYPRIGKIELLSNYFGCEKSDLIEDKLSLADIEKNDLIADVVIRMQTDEDFRRAVEVLYKMSGEKVAGVRQMLEAFGK</sequence>